<evidence type="ECO:0000313" key="5">
    <source>
        <dbReference type="Proteomes" id="UP000562464"/>
    </source>
</evidence>
<keyword evidence="5" id="KW-1185">Reference proteome</keyword>
<evidence type="ECO:0000256" key="1">
    <source>
        <dbReference type="ARBA" id="ARBA00006068"/>
    </source>
</evidence>
<sequence>MSEQQRHHHRRHRRKRHLGLKIFLSVLVLLVLLIGGITYGVYKSVENGYNNAYSANSKTTAVDFSKKQPFTTLLVLTGTTNNQKQVYATAVSSTNDQTQKTTILNFPVTDVLPDQTTINSIYSTGGTNGLLQSIQTLLGLKINKIVNVNVNKMGELIETTGGVSIQNPRTFVSNGYKFNQGTVTLSTSDQVTAYLSQIDTNDQAAMITRLQNVSMALYQNIKGLTNKSNLKLNFNYYRNILYAFGDTVKTNISFNEFKEIALHYNKALTNTGKLNLHSSDQNGIQMISADELNNVKALFEKTLK</sequence>
<dbReference type="Gene3D" id="3.40.630.190">
    <property type="entry name" value="LCP protein"/>
    <property type="match status" value="1"/>
</dbReference>
<dbReference type="InterPro" id="IPR050922">
    <property type="entry name" value="LytR/CpsA/Psr_CW_biosynth"/>
</dbReference>
<keyword evidence="2" id="KW-0472">Membrane</keyword>
<dbReference type="PANTHER" id="PTHR33392">
    <property type="entry name" value="POLYISOPRENYL-TEICHOIC ACID--PEPTIDOGLYCAN TEICHOIC ACID TRANSFERASE TAGU"/>
    <property type="match status" value="1"/>
</dbReference>
<keyword evidence="2" id="KW-1133">Transmembrane helix</keyword>
<gene>
    <name evidence="4" type="ORF">HNQ37_000894</name>
</gene>
<dbReference type="AlphaFoldDB" id="A0A841C6N4"/>
<dbReference type="RefSeq" id="WP_183539657.1">
    <property type="nucleotide sequence ID" value="NZ_JACHHV010000012.1"/>
</dbReference>
<comment type="similarity">
    <text evidence="1">Belongs to the LytR/CpsA/Psr (LCP) family.</text>
</comment>
<keyword evidence="2" id="KW-0812">Transmembrane</keyword>
<feature type="domain" description="Cell envelope-related transcriptional attenuator" evidence="3">
    <location>
        <begin position="88"/>
        <end position="200"/>
    </location>
</feature>
<organism evidence="4 5">
    <name type="scientific">Lactovum miscens</name>
    <dbReference type="NCBI Taxonomy" id="190387"/>
    <lineage>
        <taxon>Bacteria</taxon>
        <taxon>Bacillati</taxon>
        <taxon>Bacillota</taxon>
        <taxon>Bacilli</taxon>
        <taxon>Lactobacillales</taxon>
        <taxon>Streptococcaceae</taxon>
        <taxon>Lactovum</taxon>
    </lineage>
</organism>
<comment type="caution">
    <text evidence="4">The sequence shown here is derived from an EMBL/GenBank/DDBJ whole genome shotgun (WGS) entry which is preliminary data.</text>
</comment>
<dbReference type="InterPro" id="IPR004474">
    <property type="entry name" value="LytR_CpsA_psr"/>
</dbReference>
<proteinExistence type="inferred from homology"/>
<dbReference type="PANTHER" id="PTHR33392:SF6">
    <property type="entry name" value="POLYISOPRENYL-TEICHOIC ACID--PEPTIDOGLYCAN TEICHOIC ACID TRANSFERASE TAGU"/>
    <property type="match status" value="1"/>
</dbReference>
<dbReference type="Pfam" id="PF03816">
    <property type="entry name" value="LytR_cpsA_psr"/>
    <property type="match status" value="1"/>
</dbReference>
<dbReference type="EMBL" id="JACHHV010000012">
    <property type="protein sequence ID" value="MBB5888004.1"/>
    <property type="molecule type" value="Genomic_DNA"/>
</dbReference>
<evidence type="ECO:0000256" key="2">
    <source>
        <dbReference type="SAM" id="Phobius"/>
    </source>
</evidence>
<feature type="transmembrane region" description="Helical" evidence="2">
    <location>
        <begin position="20"/>
        <end position="42"/>
    </location>
</feature>
<evidence type="ECO:0000313" key="4">
    <source>
        <dbReference type="EMBL" id="MBB5888004.1"/>
    </source>
</evidence>
<name>A0A841C6N4_9LACT</name>
<dbReference type="Proteomes" id="UP000562464">
    <property type="component" value="Unassembled WGS sequence"/>
</dbReference>
<reference evidence="4 5" key="1">
    <citation type="submission" date="2020-08" db="EMBL/GenBank/DDBJ databases">
        <title>Genomic Encyclopedia of Type Strains, Phase IV (KMG-IV): sequencing the most valuable type-strain genomes for metagenomic binning, comparative biology and taxonomic classification.</title>
        <authorList>
            <person name="Goeker M."/>
        </authorList>
    </citation>
    <scope>NUCLEOTIDE SEQUENCE [LARGE SCALE GENOMIC DNA]</scope>
    <source>
        <strain evidence="4 5">DSM 14925</strain>
    </source>
</reference>
<evidence type="ECO:0000259" key="3">
    <source>
        <dbReference type="Pfam" id="PF03816"/>
    </source>
</evidence>
<protein>
    <submittedName>
        <fullName evidence="4">Anionic cell wall polymer biosynthesis LytR-Cps2A-Psr (LCP) family protein</fullName>
    </submittedName>
</protein>
<accession>A0A841C6N4</accession>